<dbReference type="KEGG" id="gtr:GLOTRDRAFT_113355"/>
<dbReference type="RefSeq" id="XP_007861144.1">
    <property type="nucleotide sequence ID" value="XM_007862953.1"/>
</dbReference>
<dbReference type="EMBL" id="KB469296">
    <property type="protein sequence ID" value="EPQ60825.1"/>
    <property type="molecule type" value="Genomic_DNA"/>
</dbReference>
<feature type="signal peptide" evidence="1">
    <location>
        <begin position="1"/>
        <end position="34"/>
    </location>
</feature>
<dbReference type="eggNOG" id="ENOG502S1JP">
    <property type="taxonomic scope" value="Eukaryota"/>
</dbReference>
<evidence type="ECO:0000313" key="3">
    <source>
        <dbReference type="Proteomes" id="UP000030669"/>
    </source>
</evidence>
<protein>
    <submittedName>
        <fullName evidence="2">Uncharacterized protein</fullName>
    </submittedName>
</protein>
<dbReference type="GeneID" id="19299717"/>
<evidence type="ECO:0000256" key="1">
    <source>
        <dbReference type="SAM" id="SignalP"/>
    </source>
</evidence>
<accession>S7S0F0</accession>
<sequence length="312" mass="32601">MPWVLVRPVLWRHSAYVHAFFLLFLFLLAETVHAQTSVNGQVFTSGLAILDAPAPQSVQHAGSNMPIAIDVSGDGKLSQTATIPGSGLPTRYDSLELYLVSSQTSMNLTVSEGTGLLTQESGSTVKHLNWPIPKCLPAGQYNLTLYETSHVNNQGFFSITPIPVTIQNPAPSGLCTDGSNEFLGQPQTSSPPPQNPFLPFPGGPITITLGPSGVIFPSQSTVTQTVTAPPSTVTVVAVSVGTTTFTSVLPGTTQIITSVIRSTETTTALMASGSIDTSGFFPVNGAPSARASSSTVPVIVCSLASLLLYTIV</sequence>
<dbReference type="OrthoDB" id="3267335at2759"/>
<keyword evidence="1" id="KW-0732">Signal</keyword>
<dbReference type="AlphaFoldDB" id="S7S0F0"/>
<evidence type="ECO:0000313" key="2">
    <source>
        <dbReference type="EMBL" id="EPQ60825.1"/>
    </source>
</evidence>
<dbReference type="OMA" id="YEGSHIN"/>
<organism evidence="2 3">
    <name type="scientific">Gloeophyllum trabeum (strain ATCC 11539 / FP-39264 / Madison 617)</name>
    <name type="common">Brown rot fungus</name>
    <dbReference type="NCBI Taxonomy" id="670483"/>
    <lineage>
        <taxon>Eukaryota</taxon>
        <taxon>Fungi</taxon>
        <taxon>Dikarya</taxon>
        <taxon>Basidiomycota</taxon>
        <taxon>Agaricomycotina</taxon>
        <taxon>Agaricomycetes</taxon>
        <taxon>Gloeophyllales</taxon>
        <taxon>Gloeophyllaceae</taxon>
        <taxon>Gloeophyllum</taxon>
    </lineage>
</organism>
<gene>
    <name evidence="2" type="ORF">GLOTRDRAFT_113355</name>
</gene>
<keyword evidence="3" id="KW-1185">Reference proteome</keyword>
<feature type="chain" id="PRO_5004544223" evidence="1">
    <location>
        <begin position="35"/>
        <end position="312"/>
    </location>
</feature>
<dbReference type="HOGENOM" id="CLU_059778_0_0_1"/>
<proteinExistence type="predicted"/>
<dbReference type="Proteomes" id="UP000030669">
    <property type="component" value="Unassembled WGS sequence"/>
</dbReference>
<reference evidence="2 3" key="1">
    <citation type="journal article" date="2012" name="Science">
        <title>The Paleozoic origin of enzymatic lignin decomposition reconstructed from 31 fungal genomes.</title>
        <authorList>
            <person name="Floudas D."/>
            <person name="Binder M."/>
            <person name="Riley R."/>
            <person name="Barry K."/>
            <person name="Blanchette R.A."/>
            <person name="Henrissat B."/>
            <person name="Martinez A.T."/>
            <person name="Otillar R."/>
            <person name="Spatafora J.W."/>
            <person name="Yadav J.S."/>
            <person name="Aerts A."/>
            <person name="Benoit I."/>
            <person name="Boyd A."/>
            <person name="Carlson A."/>
            <person name="Copeland A."/>
            <person name="Coutinho P.M."/>
            <person name="de Vries R.P."/>
            <person name="Ferreira P."/>
            <person name="Findley K."/>
            <person name="Foster B."/>
            <person name="Gaskell J."/>
            <person name="Glotzer D."/>
            <person name="Gorecki P."/>
            <person name="Heitman J."/>
            <person name="Hesse C."/>
            <person name="Hori C."/>
            <person name="Igarashi K."/>
            <person name="Jurgens J.A."/>
            <person name="Kallen N."/>
            <person name="Kersten P."/>
            <person name="Kohler A."/>
            <person name="Kuees U."/>
            <person name="Kumar T.K.A."/>
            <person name="Kuo A."/>
            <person name="LaButti K."/>
            <person name="Larrondo L.F."/>
            <person name="Lindquist E."/>
            <person name="Ling A."/>
            <person name="Lombard V."/>
            <person name="Lucas S."/>
            <person name="Lundell T."/>
            <person name="Martin R."/>
            <person name="McLaughlin D.J."/>
            <person name="Morgenstern I."/>
            <person name="Morin E."/>
            <person name="Murat C."/>
            <person name="Nagy L.G."/>
            <person name="Nolan M."/>
            <person name="Ohm R.A."/>
            <person name="Patyshakuliyeva A."/>
            <person name="Rokas A."/>
            <person name="Ruiz-Duenas F.J."/>
            <person name="Sabat G."/>
            <person name="Salamov A."/>
            <person name="Samejima M."/>
            <person name="Schmutz J."/>
            <person name="Slot J.C."/>
            <person name="St John F."/>
            <person name="Stenlid J."/>
            <person name="Sun H."/>
            <person name="Sun S."/>
            <person name="Syed K."/>
            <person name="Tsang A."/>
            <person name="Wiebenga A."/>
            <person name="Young D."/>
            <person name="Pisabarro A."/>
            <person name="Eastwood D.C."/>
            <person name="Martin F."/>
            <person name="Cullen D."/>
            <person name="Grigoriev I.V."/>
            <person name="Hibbett D.S."/>
        </authorList>
    </citation>
    <scope>NUCLEOTIDE SEQUENCE [LARGE SCALE GENOMIC DNA]</scope>
    <source>
        <strain evidence="2 3">ATCC 11539</strain>
    </source>
</reference>
<name>S7S0F0_GLOTA</name>